<protein>
    <submittedName>
        <fullName evidence="1">Uncharacterized protein</fullName>
    </submittedName>
</protein>
<accession>A0A8S9YI67</accession>
<dbReference type="EMBL" id="JTDE01005165">
    <property type="protein sequence ID" value="KAF7250731.1"/>
    <property type="molecule type" value="Genomic_DNA"/>
</dbReference>
<evidence type="ECO:0000313" key="2">
    <source>
        <dbReference type="Proteomes" id="UP000822476"/>
    </source>
</evidence>
<reference evidence="1" key="1">
    <citation type="submission" date="2019-07" db="EMBL/GenBank/DDBJ databases">
        <title>Annotation for the trematode Paragonimus miyazaki's.</title>
        <authorList>
            <person name="Choi Y.-J."/>
        </authorList>
    </citation>
    <scope>NUCLEOTIDE SEQUENCE</scope>
    <source>
        <strain evidence="1">Japan</strain>
    </source>
</reference>
<evidence type="ECO:0000313" key="1">
    <source>
        <dbReference type="EMBL" id="KAF7250731.1"/>
    </source>
</evidence>
<proteinExistence type="predicted"/>
<dbReference type="Proteomes" id="UP000822476">
    <property type="component" value="Unassembled WGS sequence"/>
</dbReference>
<keyword evidence="2" id="KW-1185">Reference proteome</keyword>
<comment type="caution">
    <text evidence="1">The sequence shown here is derived from an EMBL/GenBank/DDBJ whole genome shotgun (WGS) entry which is preliminary data.</text>
</comment>
<name>A0A8S9YI67_9TREM</name>
<gene>
    <name evidence="1" type="ORF">EG68_09309</name>
</gene>
<organism evidence="1 2">
    <name type="scientific">Paragonimus skrjabini miyazakii</name>
    <dbReference type="NCBI Taxonomy" id="59628"/>
    <lineage>
        <taxon>Eukaryota</taxon>
        <taxon>Metazoa</taxon>
        <taxon>Spiralia</taxon>
        <taxon>Lophotrochozoa</taxon>
        <taxon>Platyhelminthes</taxon>
        <taxon>Trematoda</taxon>
        <taxon>Digenea</taxon>
        <taxon>Plagiorchiida</taxon>
        <taxon>Troglotremata</taxon>
        <taxon>Troglotrematidae</taxon>
        <taxon>Paragonimus</taxon>
    </lineage>
</organism>
<dbReference type="AlphaFoldDB" id="A0A8S9YI67"/>
<sequence length="68" mass="7804">MSGPHRSTVGTSIRFQLDVTRRASYNQLFDTTMYNEFISGTSEFHLQLSNVNLIFQISGTNEFHVVFD</sequence>